<dbReference type="AlphaFoldDB" id="A0A0P8DAG0"/>
<dbReference type="Pfam" id="PF09620">
    <property type="entry name" value="Cas_csx3"/>
    <property type="match status" value="1"/>
</dbReference>
<sequence length="339" mass="37784">MICIMSKALCESLTLFHILRSSLLGELPVANAPIQLTLSHHETTEGLTYQQLTIALMSRDRIISPQDLANLRLPAGLDPRKGVVISGRAPVWLYVYLAHECHPTLWVACFDPRLGAVVTLTHSHAFQVGQVISLEELNLEMPSIQPAKLGSALLVVGPPDSGKSVFSHLLFSTLIQDYPDIYLQRAHWDGEGNWILELPEGASNDEREAFKLANKGTLTEHFFPYQKEAILNLRQQKALVIVDAGGMVQPEKQSILEACTHYVIISSNPEEVEPWHDFCGKQGNLQPIAVIHSTLENTLEILPHEPLLEIRCGPWIQEQVEEMPPALLEKTKLLLNSIN</sequence>
<evidence type="ECO:0000313" key="2">
    <source>
        <dbReference type="Proteomes" id="UP000050465"/>
    </source>
</evidence>
<accession>A0A0P8DAG0</accession>
<comment type="caution">
    <text evidence="1">The sequence shown here is derived from an EMBL/GenBank/DDBJ whole genome shotgun (WGS) entry which is preliminary data.</text>
</comment>
<protein>
    <submittedName>
        <fullName evidence="1">CRISPR-associated protein, Csx3 family</fullName>
    </submittedName>
</protein>
<evidence type="ECO:0000313" key="1">
    <source>
        <dbReference type="EMBL" id="KPQ33069.1"/>
    </source>
</evidence>
<dbReference type="EMBL" id="LJZR01000039">
    <property type="protein sequence ID" value="KPQ33069.1"/>
    <property type="molecule type" value="Genomic_DNA"/>
</dbReference>
<dbReference type="Proteomes" id="UP000050465">
    <property type="component" value="Unassembled WGS sequence"/>
</dbReference>
<dbReference type="CDD" id="cd09740">
    <property type="entry name" value="Csx3_III-U"/>
    <property type="match status" value="1"/>
</dbReference>
<dbReference type="InterPro" id="IPR013409">
    <property type="entry name" value="CRISPR-assoc_prot_Crn3/Csx3"/>
</dbReference>
<gene>
    <name evidence="1" type="primary">csx3</name>
    <name evidence="1" type="ORF">HLUCCA11_19700</name>
</gene>
<dbReference type="NCBIfam" id="TIGR02579">
    <property type="entry name" value="cas_csx3"/>
    <property type="match status" value="1"/>
</dbReference>
<reference evidence="1 2" key="1">
    <citation type="submission" date="2015-09" db="EMBL/GenBank/DDBJ databases">
        <title>Identification and resolution of microdiversity through metagenomic sequencing of parallel consortia.</title>
        <authorList>
            <person name="Nelson W.C."/>
            <person name="Romine M.F."/>
            <person name="Lindemann S.R."/>
        </authorList>
    </citation>
    <scope>NUCLEOTIDE SEQUENCE [LARGE SCALE GENOMIC DNA]</scope>
    <source>
        <strain evidence="1">Ana</strain>
    </source>
</reference>
<name>A0A0P8DAG0_9CYAN</name>
<dbReference type="STRING" id="1666911.HLUCCA11_19700"/>
<dbReference type="PATRIC" id="fig|1666911.3.peg.2288"/>
<proteinExistence type="predicted"/>
<organism evidence="1 2">
    <name type="scientific">Phormidesmis priestleyi Ana</name>
    <dbReference type="NCBI Taxonomy" id="1666911"/>
    <lineage>
        <taxon>Bacteria</taxon>
        <taxon>Bacillati</taxon>
        <taxon>Cyanobacteriota</taxon>
        <taxon>Cyanophyceae</taxon>
        <taxon>Leptolyngbyales</taxon>
        <taxon>Leptolyngbyaceae</taxon>
        <taxon>Phormidesmis</taxon>
    </lineage>
</organism>